<dbReference type="EMBL" id="BOOY01000018">
    <property type="protein sequence ID" value="GIJ03154.1"/>
    <property type="molecule type" value="Genomic_DNA"/>
</dbReference>
<reference evidence="11" key="1">
    <citation type="submission" date="2021-01" db="EMBL/GenBank/DDBJ databases">
        <title>Whole genome shotgun sequence of Spirilliplanes yamanashiensis NBRC 15828.</title>
        <authorList>
            <person name="Komaki H."/>
            <person name="Tamura T."/>
        </authorList>
    </citation>
    <scope>NUCLEOTIDE SEQUENCE</scope>
    <source>
        <strain evidence="11">NBRC 15828</strain>
    </source>
</reference>
<dbReference type="SMART" id="SM00388">
    <property type="entry name" value="HisKA"/>
    <property type="match status" value="1"/>
</dbReference>
<proteinExistence type="predicted"/>
<dbReference type="SUPFAM" id="SSF47384">
    <property type="entry name" value="Homodimeric domain of signal transducing histidine kinase"/>
    <property type="match status" value="1"/>
</dbReference>
<dbReference type="GO" id="GO:0000155">
    <property type="term" value="F:phosphorelay sensor kinase activity"/>
    <property type="evidence" value="ECO:0007669"/>
    <property type="project" value="InterPro"/>
</dbReference>
<gene>
    <name evidence="11" type="ORF">Sya03_25060</name>
</gene>
<dbReference type="Gene3D" id="3.30.565.10">
    <property type="entry name" value="Histidine kinase-like ATPase, C-terminal domain"/>
    <property type="match status" value="1"/>
</dbReference>
<dbReference type="SUPFAM" id="SSF55874">
    <property type="entry name" value="ATPase domain of HSP90 chaperone/DNA topoisomerase II/histidine kinase"/>
    <property type="match status" value="1"/>
</dbReference>
<name>A0A8J3Y7Y5_9ACTN</name>
<evidence type="ECO:0000256" key="7">
    <source>
        <dbReference type="ARBA" id="ARBA00023012"/>
    </source>
</evidence>
<keyword evidence="4" id="KW-0597">Phosphoprotein</keyword>
<dbReference type="InterPro" id="IPR003661">
    <property type="entry name" value="HisK_dim/P_dom"/>
</dbReference>
<feature type="signal peptide" evidence="9">
    <location>
        <begin position="1"/>
        <end position="30"/>
    </location>
</feature>
<comment type="catalytic activity">
    <reaction evidence="1">
        <text>ATP + protein L-histidine = ADP + protein N-phospho-L-histidine.</text>
        <dbReference type="EC" id="2.7.13.3"/>
    </reaction>
</comment>
<comment type="caution">
    <text evidence="11">The sequence shown here is derived from an EMBL/GenBank/DDBJ whole genome shotgun (WGS) entry which is preliminary data.</text>
</comment>
<keyword evidence="12" id="KW-1185">Reference proteome</keyword>
<dbReference type="Pfam" id="PF02518">
    <property type="entry name" value="HATPase_c"/>
    <property type="match status" value="1"/>
</dbReference>
<dbReference type="GO" id="GO:0007234">
    <property type="term" value="P:osmosensory signaling via phosphorelay pathway"/>
    <property type="evidence" value="ECO:0007669"/>
    <property type="project" value="TreeGrafter"/>
</dbReference>
<evidence type="ECO:0000259" key="10">
    <source>
        <dbReference type="PROSITE" id="PS50109"/>
    </source>
</evidence>
<evidence type="ECO:0000256" key="3">
    <source>
        <dbReference type="ARBA" id="ARBA00012438"/>
    </source>
</evidence>
<evidence type="ECO:0000256" key="2">
    <source>
        <dbReference type="ARBA" id="ARBA00004236"/>
    </source>
</evidence>
<evidence type="ECO:0000256" key="6">
    <source>
        <dbReference type="ARBA" id="ARBA00022777"/>
    </source>
</evidence>
<evidence type="ECO:0000313" key="12">
    <source>
        <dbReference type="Proteomes" id="UP000652013"/>
    </source>
</evidence>
<protein>
    <recommendedName>
        <fullName evidence="8">Sensor-like histidine kinase SenX3</fullName>
        <ecNumber evidence="3">2.7.13.3</ecNumber>
    </recommendedName>
</protein>
<feature type="domain" description="Histidine kinase" evidence="10">
    <location>
        <begin position="323"/>
        <end position="536"/>
    </location>
</feature>
<organism evidence="11 12">
    <name type="scientific">Spirilliplanes yamanashiensis</name>
    <dbReference type="NCBI Taxonomy" id="42233"/>
    <lineage>
        <taxon>Bacteria</taxon>
        <taxon>Bacillati</taxon>
        <taxon>Actinomycetota</taxon>
        <taxon>Actinomycetes</taxon>
        <taxon>Micromonosporales</taxon>
        <taxon>Micromonosporaceae</taxon>
        <taxon>Spirilliplanes</taxon>
    </lineage>
</organism>
<keyword evidence="7" id="KW-0902">Two-component regulatory system</keyword>
<dbReference type="Gene3D" id="1.10.287.130">
    <property type="match status" value="1"/>
</dbReference>
<dbReference type="PANTHER" id="PTHR42878">
    <property type="entry name" value="TWO-COMPONENT HISTIDINE KINASE"/>
    <property type="match status" value="1"/>
</dbReference>
<evidence type="ECO:0000256" key="1">
    <source>
        <dbReference type="ARBA" id="ARBA00000085"/>
    </source>
</evidence>
<evidence type="ECO:0000256" key="8">
    <source>
        <dbReference type="ARBA" id="ARBA00039401"/>
    </source>
</evidence>
<evidence type="ECO:0000313" key="11">
    <source>
        <dbReference type="EMBL" id="GIJ03154.1"/>
    </source>
</evidence>
<evidence type="ECO:0000256" key="9">
    <source>
        <dbReference type="SAM" id="SignalP"/>
    </source>
</evidence>
<dbReference type="CDD" id="cd00075">
    <property type="entry name" value="HATPase"/>
    <property type="match status" value="1"/>
</dbReference>
<dbReference type="InterPro" id="IPR005467">
    <property type="entry name" value="His_kinase_dom"/>
</dbReference>
<dbReference type="InterPro" id="IPR004358">
    <property type="entry name" value="Sig_transdc_His_kin-like_C"/>
</dbReference>
<comment type="subcellular location">
    <subcellularLocation>
        <location evidence="2">Cell membrane</location>
    </subcellularLocation>
</comment>
<evidence type="ECO:0000256" key="5">
    <source>
        <dbReference type="ARBA" id="ARBA00022679"/>
    </source>
</evidence>
<dbReference type="AlphaFoldDB" id="A0A8J3Y7Y5"/>
<evidence type="ECO:0000256" key="4">
    <source>
        <dbReference type="ARBA" id="ARBA00022553"/>
    </source>
</evidence>
<dbReference type="RefSeq" id="WP_203938438.1">
    <property type="nucleotide sequence ID" value="NZ_BAAAGJ010000005.1"/>
</dbReference>
<dbReference type="PROSITE" id="PS50109">
    <property type="entry name" value="HIS_KIN"/>
    <property type="match status" value="1"/>
</dbReference>
<keyword evidence="6" id="KW-0418">Kinase</keyword>
<dbReference type="GO" id="GO:0005886">
    <property type="term" value="C:plasma membrane"/>
    <property type="evidence" value="ECO:0007669"/>
    <property type="project" value="UniProtKB-SubCell"/>
</dbReference>
<dbReference type="Proteomes" id="UP000652013">
    <property type="component" value="Unassembled WGS sequence"/>
</dbReference>
<dbReference type="GO" id="GO:0030295">
    <property type="term" value="F:protein kinase activator activity"/>
    <property type="evidence" value="ECO:0007669"/>
    <property type="project" value="TreeGrafter"/>
</dbReference>
<dbReference type="InterPro" id="IPR050351">
    <property type="entry name" value="BphY/WalK/GraS-like"/>
</dbReference>
<dbReference type="EC" id="2.7.13.3" evidence="3"/>
<dbReference type="GO" id="GO:0000156">
    <property type="term" value="F:phosphorelay response regulator activity"/>
    <property type="evidence" value="ECO:0007669"/>
    <property type="project" value="TreeGrafter"/>
</dbReference>
<dbReference type="Gene3D" id="3.30.450.350">
    <property type="entry name" value="CHASE domain"/>
    <property type="match status" value="1"/>
</dbReference>
<sequence length="551" mass="54585">MRRPRRAGGRRAAALAAAVLTVGAAGSAGAAGALHAAERAAATAALDLRAAAVGRALDTTLGRYADTLHALTALAAAAPAAGADALLGTAVTALAAGRLPGAHEVYVLGPDRSVRAARPVDGSTPPPPRAPAGPPEVAAALTAARELGGPVVSAAHVLARDHALPPARRQNGFVLTAPVPSGTGGSGGWVVVTVRAGDLLDAALRDARVTGVAVTLSGAHGDVAGPAGGAAGARTVAVGPAGQGWRARVSPATDLLGPAQRWADTLALAAGGLGALLLAGLTLRLAGGRDAARRRAAAAERDAAAARAGLAARERELAGFAAVAGEELQAPLGAIAGYGDLLTDEHAADLGAARGVVDRIAAAARRGLALVDDLLAWSGTADPVVRTEPVDLERLAADVLAERVGGAGARPVVDLGELPVVLGDAELLRRLLDHLVGNALRYVPPGAAARVALRARELAGNRWRVEVADRGIGVPADRREEIFAPFRRTPAAGGYPGTGLGLAVARRITELHGGAIGVEPNPGGGSVFWFTVLGATGGDPAVALLGAAEGA</sequence>
<feature type="chain" id="PRO_5035233430" description="Sensor-like histidine kinase SenX3" evidence="9">
    <location>
        <begin position="31"/>
        <end position="551"/>
    </location>
</feature>
<dbReference type="PRINTS" id="PR00344">
    <property type="entry name" value="BCTRLSENSOR"/>
</dbReference>
<dbReference type="PANTHER" id="PTHR42878:SF15">
    <property type="entry name" value="BACTERIOPHYTOCHROME"/>
    <property type="match status" value="1"/>
</dbReference>
<dbReference type="InterPro" id="IPR036890">
    <property type="entry name" value="HATPase_C_sf"/>
</dbReference>
<dbReference type="InterPro" id="IPR042240">
    <property type="entry name" value="CHASE_sf"/>
</dbReference>
<keyword evidence="5" id="KW-0808">Transferase</keyword>
<dbReference type="InterPro" id="IPR036097">
    <property type="entry name" value="HisK_dim/P_sf"/>
</dbReference>
<dbReference type="InterPro" id="IPR003594">
    <property type="entry name" value="HATPase_dom"/>
</dbReference>
<keyword evidence="9" id="KW-0732">Signal</keyword>
<accession>A0A8J3Y7Y5</accession>
<dbReference type="SMART" id="SM00387">
    <property type="entry name" value="HATPase_c"/>
    <property type="match status" value="1"/>
</dbReference>